<evidence type="ECO:0000256" key="1">
    <source>
        <dbReference type="PROSITE-ProRule" id="PRU00283"/>
    </source>
</evidence>
<protein>
    <submittedName>
        <fullName evidence="3">Kinesin-like protein</fullName>
    </submittedName>
</protein>
<dbReference type="InterPro" id="IPR027640">
    <property type="entry name" value="Kinesin-like_fam"/>
</dbReference>
<dbReference type="PANTHER" id="PTHR24115">
    <property type="entry name" value="KINESIN-RELATED"/>
    <property type="match status" value="1"/>
</dbReference>
<dbReference type="InterPro" id="IPR036961">
    <property type="entry name" value="Kinesin_motor_dom_sf"/>
</dbReference>
<evidence type="ECO:0000313" key="4">
    <source>
        <dbReference type="Proteomes" id="UP000186817"/>
    </source>
</evidence>
<dbReference type="PRINTS" id="PR00380">
    <property type="entry name" value="KINESINHEAVY"/>
</dbReference>
<name>A0A1Q9DEI8_SYMMI</name>
<reference evidence="3 4" key="1">
    <citation type="submission" date="2016-02" db="EMBL/GenBank/DDBJ databases">
        <title>Genome analysis of coral dinoflagellate symbionts highlights evolutionary adaptations to a symbiotic lifestyle.</title>
        <authorList>
            <person name="Aranda M."/>
            <person name="Li Y."/>
            <person name="Liew Y.J."/>
            <person name="Baumgarten S."/>
            <person name="Simakov O."/>
            <person name="Wilson M."/>
            <person name="Piel J."/>
            <person name="Ashoor H."/>
            <person name="Bougouffa S."/>
            <person name="Bajic V.B."/>
            <person name="Ryu T."/>
            <person name="Ravasi T."/>
            <person name="Bayer T."/>
            <person name="Micklem G."/>
            <person name="Kim H."/>
            <person name="Bhak J."/>
            <person name="Lajeunesse T.C."/>
            <person name="Voolstra C.R."/>
        </authorList>
    </citation>
    <scope>NUCLEOTIDE SEQUENCE [LARGE SCALE GENOMIC DNA]</scope>
    <source>
        <strain evidence="3 4">CCMP2467</strain>
    </source>
</reference>
<dbReference type="PROSITE" id="PS50067">
    <property type="entry name" value="KINESIN_MOTOR_2"/>
    <property type="match status" value="1"/>
</dbReference>
<keyword evidence="1" id="KW-0505">Motor protein</keyword>
<gene>
    <name evidence="3" type="primary">unc-104</name>
    <name evidence="3" type="ORF">AK812_SmicGene24477</name>
</gene>
<dbReference type="GO" id="GO:0007018">
    <property type="term" value="P:microtubule-based movement"/>
    <property type="evidence" value="ECO:0007669"/>
    <property type="project" value="InterPro"/>
</dbReference>
<dbReference type="Pfam" id="PF00225">
    <property type="entry name" value="Kinesin"/>
    <property type="match status" value="1"/>
</dbReference>
<dbReference type="Proteomes" id="UP000186817">
    <property type="component" value="Unassembled WGS sequence"/>
</dbReference>
<sequence>MMASAVEATMKAINQACRSKGGHYATYSCKVVSWDDVSRGTVGGSLSCWGANITDTYLKSKTGQRLFTVRSDNWNEKLGIVSADEVAVVASRTGGPLQPVTLRNVLQQMGAYGSYAGLEGQTDLSNAALDAQCSIRFQTTFIPVEECSGGRGKLEFATEAYNYNTTSDSDPRNLVLLCTSQGMAVQQDGRGSKKLFHHAVEGNGKIHRYWLEAEESFHKVGGEQRESDQERAEALARGKATSSVIGVRAMGQRFNVLMTIQVPLQQQPRRQPRGKGEGFLAGLSAAPASFWSVQQQQQENPFAEDWDDCMEMESAPQLQSLQFSARCRSSAVRRSAPAPKGLSSAARVSRGTEHDVWKGLSIKSPKRNGTEHVTVTVVIYNAVRGGVPTPEDVAAAIDDLEGLYRACADTGRLADTKFDFMKEQLKVDDMMDITTKVAFQPPAVDVLQHDVFPVACRSLGDEDISEDLAAAAKAQAKTDMLKDAEFSRKGLGPAQSALSSALRWASVGGRRKFRLGQTCRYAGQMTEPIWAGGQEKCLTIEGNQVSIVEDVIDTDRKAAVPNDFDRKSTFAFDAGVAMDSTDESSPSFVSQENKLLEKCYEIMGRRMVDHMLQGFNTCLFCYGQTGTGKTTTIMGKAQPKSERGLLMRLVDDVFEEVDKEQSNSGSQVHVVMQMLEVYNEKPKPQSHQTGTKGLDIRSGAELGVYLTGAIEAPVQASNDLWQVSVVASVSKGMSEREAVQATAMNAQSSRGHTVFKLNMVREVCFADLAGRENEKTTQVTGERFVELSFINKSCPLSSTQLTSQSFALRDPMMNCRFRNSKLTLCTPQKVRLRFEAAHFEESHNTLRFASTVKTIKVQAKAARAVDKD</sequence>
<evidence type="ECO:0000313" key="3">
    <source>
        <dbReference type="EMBL" id="OLP93591.1"/>
    </source>
</evidence>
<dbReference type="GO" id="GO:0005524">
    <property type="term" value="F:ATP binding"/>
    <property type="evidence" value="ECO:0007669"/>
    <property type="project" value="UniProtKB-UniRule"/>
</dbReference>
<feature type="domain" description="Kinesin motor" evidence="2">
    <location>
        <begin position="514"/>
        <end position="757"/>
    </location>
</feature>
<comment type="caution">
    <text evidence="3">The sequence shown here is derived from an EMBL/GenBank/DDBJ whole genome shotgun (WGS) entry which is preliminary data.</text>
</comment>
<dbReference type="InterPro" id="IPR027417">
    <property type="entry name" value="P-loop_NTPase"/>
</dbReference>
<dbReference type="SUPFAM" id="SSF52540">
    <property type="entry name" value="P-loop containing nucleoside triphosphate hydrolases"/>
    <property type="match status" value="1"/>
</dbReference>
<keyword evidence="4" id="KW-1185">Reference proteome</keyword>
<keyword evidence="1" id="KW-0067">ATP-binding</keyword>
<dbReference type="GO" id="GO:0008017">
    <property type="term" value="F:microtubule binding"/>
    <property type="evidence" value="ECO:0007669"/>
    <property type="project" value="InterPro"/>
</dbReference>
<comment type="similarity">
    <text evidence="1">Belongs to the TRAFAC class myosin-kinesin ATPase superfamily. Kinesin family.</text>
</comment>
<dbReference type="InterPro" id="IPR001752">
    <property type="entry name" value="Kinesin_motor_dom"/>
</dbReference>
<dbReference type="Gene3D" id="3.40.850.10">
    <property type="entry name" value="Kinesin motor domain"/>
    <property type="match status" value="1"/>
</dbReference>
<keyword evidence="1" id="KW-0547">Nucleotide-binding</keyword>
<dbReference type="SMART" id="SM00129">
    <property type="entry name" value="KISc"/>
    <property type="match status" value="1"/>
</dbReference>
<dbReference type="AlphaFoldDB" id="A0A1Q9DEI8"/>
<organism evidence="3 4">
    <name type="scientific">Symbiodinium microadriaticum</name>
    <name type="common">Dinoflagellate</name>
    <name type="synonym">Zooxanthella microadriatica</name>
    <dbReference type="NCBI Taxonomy" id="2951"/>
    <lineage>
        <taxon>Eukaryota</taxon>
        <taxon>Sar</taxon>
        <taxon>Alveolata</taxon>
        <taxon>Dinophyceae</taxon>
        <taxon>Suessiales</taxon>
        <taxon>Symbiodiniaceae</taxon>
        <taxon>Symbiodinium</taxon>
    </lineage>
</organism>
<dbReference type="OrthoDB" id="198609at2759"/>
<accession>A0A1Q9DEI8</accession>
<evidence type="ECO:0000259" key="2">
    <source>
        <dbReference type="PROSITE" id="PS50067"/>
    </source>
</evidence>
<feature type="binding site" evidence="1">
    <location>
        <begin position="623"/>
        <end position="630"/>
    </location>
    <ligand>
        <name>ATP</name>
        <dbReference type="ChEBI" id="CHEBI:30616"/>
    </ligand>
</feature>
<dbReference type="GO" id="GO:0016887">
    <property type="term" value="F:ATP hydrolysis activity"/>
    <property type="evidence" value="ECO:0007669"/>
    <property type="project" value="TreeGrafter"/>
</dbReference>
<dbReference type="GO" id="GO:0005874">
    <property type="term" value="C:microtubule"/>
    <property type="evidence" value="ECO:0007669"/>
    <property type="project" value="TreeGrafter"/>
</dbReference>
<dbReference type="EMBL" id="LSRX01000575">
    <property type="protein sequence ID" value="OLP93591.1"/>
    <property type="molecule type" value="Genomic_DNA"/>
</dbReference>
<proteinExistence type="inferred from homology"/>
<dbReference type="GO" id="GO:0003777">
    <property type="term" value="F:microtubule motor activity"/>
    <property type="evidence" value="ECO:0007669"/>
    <property type="project" value="InterPro"/>
</dbReference>
<dbReference type="GO" id="GO:0005871">
    <property type="term" value="C:kinesin complex"/>
    <property type="evidence" value="ECO:0007669"/>
    <property type="project" value="TreeGrafter"/>
</dbReference>